<evidence type="ECO:0000259" key="1">
    <source>
        <dbReference type="Pfam" id="PF01471"/>
    </source>
</evidence>
<organism evidence="2 3">
    <name type="scientific">Agaribacillus aureus</name>
    <dbReference type="NCBI Taxonomy" id="3051825"/>
    <lineage>
        <taxon>Bacteria</taxon>
        <taxon>Pseudomonadati</taxon>
        <taxon>Bacteroidota</taxon>
        <taxon>Cytophagia</taxon>
        <taxon>Cytophagales</taxon>
        <taxon>Splendidivirgaceae</taxon>
        <taxon>Agaribacillus</taxon>
    </lineage>
</organism>
<proteinExistence type="predicted"/>
<dbReference type="SUPFAM" id="SSF47090">
    <property type="entry name" value="PGBD-like"/>
    <property type="match status" value="1"/>
</dbReference>
<protein>
    <submittedName>
        <fullName evidence="2">Peptidoglycan-binding domain-containing protein</fullName>
    </submittedName>
</protein>
<name>A0ABT8L843_9BACT</name>
<keyword evidence="3" id="KW-1185">Reference proteome</keyword>
<dbReference type="EMBL" id="JAUJEB010000004">
    <property type="protein sequence ID" value="MDN5213925.1"/>
    <property type="molecule type" value="Genomic_DNA"/>
</dbReference>
<evidence type="ECO:0000313" key="3">
    <source>
        <dbReference type="Proteomes" id="UP001172083"/>
    </source>
</evidence>
<evidence type="ECO:0000313" key="2">
    <source>
        <dbReference type="EMBL" id="MDN5213925.1"/>
    </source>
</evidence>
<dbReference type="RefSeq" id="WP_346759264.1">
    <property type="nucleotide sequence ID" value="NZ_JAUJEB010000004.1"/>
</dbReference>
<dbReference type="InterPro" id="IPR036365">
    <property type="entry name" value="PGBD-like_sf"/>
</dbReference>
<dbReference type="Proteomes" id="UP001172083">
    <property type="component" value="Unassembled WGS sequence"/>
</dbReference>
<dbReference type="InterPro" id="IPR036366">
    <property type="entry name" value="PGBDSf"/>
</dbReference>
<dbReference type="InterPro" id="IPR002477">
    <property type="entry name" value="Peptidoglycan-bd-like"/>
</dbReference>
<reference evidence="2" key="1">
    <citation type="submission" date="2023-06" db="EMBL/GenBank/DDBJ databases">
        <title>Genomic of Agaribacillus aureum.</title>
        <authorList>
            <person name="Wang G."/>
        </authorList>
    </citation>
    <scope>NUCLEOTIDE SEQUENCE</scope>
    <source>
        <strain evidence="2">BMA12</strain>
    </source>
</reference>
<gene>
    <name evidence="2" type="ORF">QQ020_17755</name>
</gene>
<dbReference type="Gene3D" id="1.10.101.10">
    <property type="entry name" value="PGBD-like superfamily/PGBD"/>
    <property type="match status" value="1"/>
</dbReference>
<dbReference type="Pfam" id="PF01471">
    <property type="entry name" value="PG_binding_1"/>
    <property type="match status" value="1"/>
</dbReference>
<accession>A0ABT8L843</accession>
<comment type="caution">
    <text evidence="2">The sequence shown here is derived from an EMBL/GenBank/DDBJ whole genome shotgun (WGS) entry which is preliminary data.</text>
</comment>
<sequence>MKRLAWLIIIVTLPIIAFFQYKKYTKFNPPSIYQYPVNDSVDVNYYDPLTVQKYYENIYNIESLARELWYNKGIDVKFPDMDIDGSRSEIKYYNQLWATTKVLQEKLVYSTKLKQEGFNNSDIRSIVENGVTPTFLQYTEKQSLLQLKIGDEGQGVWELQQILLKKSYEIPFDGVFGIETEGSLIDFQKKHNLIPSGIVTKKTLKKLIE</sequence>
<feature type="domain" description="Peptidoglycan binding-like" evidence="1">
    <location>
        <begin position="153"/>
        <end position="207"/>
    </location>
</feature>